<keyword evidence="2" id="KW-0732">Signal</keyword>
<evidence type="ECO:0000256" key="2">
    <source>
        <dbReference type="SAM" id="SignalP"/>
    </source>
</evidence>
<feature type="region of interest" description="Disordered" evidence="1">
    <location>
        <begin position="26"/>
        <end position="50"/>
    </location>
</feature>
<name>A0A0C5BND0_AEDAE</name>
<dbReference type="VEuPathDB" id="VectorBase:AAEL020078"/>
<proteinExistence type="evidence at transcript level"/>
<feature type="signal peptide" evidence="2">
    <location>
        <begin position="1"/>
        <end position="23"/>
    </location>
</feature>
<dbReference type="EMBL" id="KM999980">
    <property type="protein sequence ID" value="AJM71455.1"/>
    <property type="molecule type" value="mRNA"/>
</dbReference>
<evidence type="ECO:0000313" key="3">
    <source>
        <dbReference type="EMBL" id="AJM71455.1"/>
    </source>
</evidence>
<reference evidence="3" key="1">
    <citation type="submission" date="2014-10" db="EMBL/GenBank/DDBJ databases">
        <authorList>
            <person name="Zhu S."/>
            <person name="Gao B."/>
        </authorList>
    </citation>
    <scope>NUCLEOTIDE SEQUENCE</scope>
</reference>
<organism evidence="3">
    <name type="scientific">Aedes aegypti</name>
    <name type="common">Yellowfever mosquito</name>
    <name type="synonym">Culex aegypti</name>
    <dbReference type="NCBI Taxonomy" id="7159"/>
    <lineage>
        <taxon>Eukaryota</taxon>
        <taxon>Metazoa</taxon>
        <taxon>Ecdysozoa</taxon>
        <taxon>Arthropoda</taxon>
        <taxon>Hexapoda</taxon>
        <taxon>Insecta</taxon>
        <taxon>Pterygota</taxon>
        <taxon>Neoptera</taxon>
        <taxon>Endopterygota</taxon>
        <taxon>Diptera</taxon>
        <taxon>Nematocera</taxon>
        <taxon>Culicoidea</taxon>
        <taxon>Culicidae</taxon>
        <taxon>Culicinae</taxon>
        <taxon>Aedini</taxon>
        <taxon>Aedes</taxon>
        <taxon>Stegomyia</taxon>
    </lineage>
</organism>
<feature type="chain" id="PRO_5002175394" evidence="2">
    <location>
        <begin position="24"/>
        <end position="103"/>
    </location>
</feature>
<sequence length="103" mass="11139">MKLQSAVIILSLCLCVILPDCFAEEQDDANTEPPTTTTLPIVPTEEISDNPEDLESTTIIGILTDEGSSGQNWVAGSILIAPKSCPKGYKLDHQGKCRKVSFF</sequence>
<protein>
    <submittedName>
        <fullName evidence="3">Aedes aegypti aepin-4 mRNA</fullName>
    </submittedName>
</protein>
<accession>A0A0C5BND0</accession>
<dbReference type="AlphaFoldDB" id="A0A0C5BND0"/>
<evidence type="ECO:0000256" key="1">
    <source>
        <dbReference type="SAM" id="MobiDB-lite"/>
    </source>
</evidence>
<feature type="compositionally biased region" description="Low complexity" evidence="1">
    <location>
        <begin position="31"/>
        <end position="45"/>
    </location>
</feature>